<evidence type="ECO:0000256" key="1">
    <source>
        <dbReference type="SAM" id="SignalP"/>
    </source>
</evidence>
<evidence type="ECO:0000313" key="2">
    <source>
        <dbReference type="EMBL" id="MVT10730.1"/>
    </source>
</evidence>
<evidence type="ECO:0000313" key="3">
    <source>
        <dbReference type="Proteomes" id="UP000461730"/>
    </source>
</evidence>
<feature type="signal peptide" evidence="1">
    <location>
        <begin position="1"/>
        <end position="27"/>
    </location>
</feature>
<dbReference type="GO" id="GO:0030246">
    <property type="term" value="F:carbohydrate binding"/>
    <property type="evidence" value="ECO:0007669"/>
    <property type="project" value="InterPro"/>
</dbReference>
<sequence length="374" mass="41501">MKRILLLLMAAGILPAALPAFSLPAPASITITNPSGTARIEEVVEIPYRQVSSFAVKNGNFRLVNKQTGKEVPYQLAYEGNEQPEWLLVQVSIPAHGTVILNAAAGKPAAVKARTYGRYVPERKDDFAWENDRMAFRMYGKALENFPAENAHGIDVWAKRTTDLVVDRWYKVNDYHHDNGQGLDYYHVGLTLGGGDIAPFINDSVYYPLHYRTWKVLDNGPLRTTFQLGYEAWQAGNTKVTVVKTISLDAGSQLNKMSIQYSENIPVVTGIVKRPEPGSMLLDEKSGVVGYWEPQHGEDGIIGLGMVMPAHNNPMLVTKQHLLAKGDASGSEPYIYYAGAAWNKAGRFTTATQWFAYLQAFAEKLQQPLQVKVN</sequence>
<dbReference type="InterPro" id="IPR011013">
    <property type="entry name" value="Gal_mutarotase_sf_dom"/>
</dbReference>
<keyword evidence="1" id="KW-0732">Signal</keyword>
<dbReference type="GO" id="GO:0003824">
    <property type="term" value="F:catalytic activity"/>
    <property type="evidence" value="ECO:0007669"/>
    <property type="project" value="InterPro"/>
</dbReference>
<comment type="caution">
    <text evidence="2">The sequence shown here is derived from an EMBL/GenBank/DDBJ whole genome shotgun (WGS) entry which is preliminary data.</text>
</comment>
<proteinExistence type="predicted"/>
<protein>
    <submittedName>
        <fullName evidence="2">DUF4861 domain-containing protein</fullName>
    </submittedName>
</protein>
<organism evidence="2 3">
    <name type="scientific">Chitinophaga tropicalis</name>
    <dbReference type="NCBI Taxonomy" id="2683588"/>
    <lineage>
        <taxon>Bacteria</taxon>
        <taxon>Pseudomonadati</taxon>
        <taxon>Bacteroidota</taxon>
        <taxon>Chitinophagia</taxon>
        <taxon>Chitinophagales</taxon>
        <taxon>Chitinophagaceae</taxon>
        <taxon>Chitinophaga</taxon>
    </lineage>
</organism>
<gene>
    <name evidence="2" type="ORF">GO493_20835</name>
</gene>
<dbReference type="AlphaFoldDB" id="A0A7K1U8X2"/>
<accession>A0A7K1U8X2</accession>
<dbReference type="Pfam" id="PF16153">
    <property type="entry name" value="DUF4861"/>
    <property type="match status" value="1"/>
</dbReference>
<dbReference type="InterPro" id="IPR032342">
    <property type="entry name" value="DUF4861"/>
</dbReference>
<dbReference type="EMBL" id="WRXN01000010">
    <property type="protein sequence ID" value="MVT10730.1"/>
    <property type="molecule type" value="Genomic_DNA"/>
</dbReference>
<dbReference type="RefSeq" id="WP_157308168.1">
    <property type="nucleotide sequence ID" value="NZ_WRXN01000010.1"/>
</dbReference>
<feature type="chain" id="PRO_5029683399" evidence="1">
    <location>
        <begin position="28"/>
        <end position="374"/>
    </location>
</feature>
<reference evidence="2 3" key="1">
    <citation type="submission" date="2019-12" db="EMBL/GenBank/DDBJ databases">
        <title>Chitinophaga sp. strain ysch24 (GDMCC 1.1355), whole genome shotgun sequence.</title>
        <authorList>
            <person name="Zhang X."/>
        </authorList>
    </citation>
    <scope>NUCLEOTIDE SEQUENCE [LARGE SCALE GENOMIC DNA]</scope>
    <source>
        <strain evidence="3">ysch24</strain>
    </source>
</reference>
<dbReference type="SUPFAM" id="SSF74650">
    <property type="entry name" value="Galactose mutarotase-like"/>
    <property type="match status" value="1"/>
</dbReference>
<dbReference type="GO" id="GO:0005975">
    <property type="term" value="P:carbohydrate metabolic process"/>
    <property type="evidence" value="ECO:0007669"/>
    <property type="project" value="InterPro"/>
</dbReference>
<dbReference type="Proteomes" id="UP000461730">
    <property type="component" value="Unassembled WGS sequence"/>
</dbReference>
<name>A0A7K1U8X2_9BACT</name>
<keyword evidence="3" id="KW-1185">Reference proteome</keyword>